<gene>
    <name evidence="3" type="ORF">FHX40_3044</name>
</gene>
<feature type="compositionally biased region" description="Low complexity" evidence="1">
    <location>
        <begin position="186"/>
        <end position="201"/>
    </location>
</feature>
<organism evidence="3 4">
    <name type="scientific">Thermopolyspora flexuosa</name>
    <dbReference type="NCBI Taxonomy" id="103836"/>
    <lineage>
        <taxon>Bacteria</taxon>
        <taxon>Bacillati</taxon>
        <taxon>Actinomycetota</taxon>
        <taxon>Actinomycetes</taxon>
        <taxon>Streptosporangiales</taxon>
        <taxon>Streptosporangiaceae</taxon>
        <taxon>Thermopolyspora</taxon>
    </lineage>
</organism>
<keyword evidence="2" id="KW-0812">Transmembrane</keyword>
<sequence>MTEFPDEYGEILRRALRAEADSVVPSPDGLEIIRSRIAQRRGMRGVFWWRIAATAAGAVAVAASIMMLVPGLREQATPPRQGITEIGAETDAPEGASTSRPPNTRPPEVSSTETAAVLPPPSAVPTLPPARTTAPPATSASPTPSRTPSATPSKPSGCPSGGTDGSAGRTSCPTSAKPTPTPTPTPSTTAPQEPSCPADECPAPDDPLPTETPGEQPGGEPTLSNDEEQAQE</sequence>
<reference evidence="3 4" key="1">
    <citation type="submission" date="2019-06" db="EMBL/GenBank/DDBJ databases">
        <title>Sequencing the genomes of 1000 actinobacteria strains.</title>
        <authorList>
            <person name="Klenk H.-P."/>
        </authorList>
    </citation>
    <scope>NUCLEOTIDE SEQUENCE [LARGE SCALE GENOMIC DNA]</scope>
    <source>
        <strain evidence="3 4">DSM 43186</strain>
    </source>
</reference>
<evidence type="ECO:0000256" key="1">
    <source>
        <dbReference type="SAM" id="MobiDB-lite"/>
    </source>
</evidence>
<feature type="compositionally biased region" description="Low complexity" evidence="1">
    <location>
        <begin position="129"/>
        <end position="156"/>
    </location>
</feature>
<evidence type="ECO:0000313" key="4">
    <source>
        <dbReference type="Proteomes" id="UP000319213"/>
    </source>
</evidence>
<dbReference type="Proteomes" id="UP000319213">
    <property type="component" value="Unassembled WGS sequence"/>
</dbReference>
<dbReference type="RefSeq" id="WP_142260211.1">
    <property type="nucleotide sequence ID" value="NZ_BMPV01000001.1"/>
</dbReference>
<feature type="compositionally biased region" description="Pro residues" evidence="1">
    <location>
        <begin position="118"/>
        <end position="128"/>
    </location>
</feature>
<keyword evidence="2" id="KW-1133">Transmembrane helix</keyword>
<proteinExistence type="predicted"/>
<dbReference type="EMBL" id="VFPQ01000001">
    <property type="protein sequence ID" value="TQM76311.1"/>
    <property type="molecule type" value="Genomic_DNA"/>
</dbReference>
<evidence type="ECO:0000256" key="2">
    <source>
        <dbReference type="SAM" id="Phobius"/>
    </source>
</evidence>
<keyword evidence="4" id="KW-1185">Reference proteome</keyword>
<evidence type="ECO:0000313" key="3">
    <source>
        <dbReference type="EMBL" id="TQM76311.1"/>
    </source>
</evidence>
<keyword evidence="2" id="KW-0472">Membrane</keyword>
<accession>A0A543J0F8</accession>
<comment type="caution">
    <text evidence="3">The sequence shown here is derived from an EMBL/GenBank/DDBJ whole genome shotgun (WGS) entry which is preliminary data.</text>
</comment>
<name>A0A543J0F8_9ACTN</name>
<feature type="region of interest" description="Disordered" evidence="1">
    <location>
        <begin position="88"/>
        <end position="232"/>
    </location>
</feature>
<feature type="transmembrane region" description="Helical" evidence="2">
    <location>
        <begin position="47"/>
        <end position="69"/>
    </location>
</feature>
<dbReference type="AlphaFoldDB" id="A0A543J0F8"/>
<protein>
    <submittedName>
        <fullName evidence="3">Uncharacterized protein</fullName>
    </submittedName>
</protein>
<dbReference type="OrthoDB" id="3483857at2"/>